<feature type="domain" description="Transposase InsH N-terminal" evidence="2">
    <location>
        <begin position="16"/>
        <end position="111"/>
    </location>
</feature>
<feature type="domain" description="Transposase DDE" evidence="3">
    <location>
        <begin position="362"/>
        <end position="476"/>
    </location>
</feature>
<dbReference type="Proteomes" id="UP000289734">
    <property type="component" value="Unassembled WGS sequence"/>
</dbReference>
<keyword evidence="5" id="KW-1185">Reference proteome</keyword>
<evidence type="ECO:0000259" key="2">
    <source>
        <dbReference type="Pfam" id="PF05598"/>
    </source>
</evidence>
<comment type="caution">
    <text evidence="4">The sequence shown here is derived from an EMBL/GenBank/DDBJ whole genome shotgun (WGS) entry which is preliminary data.</text>
</comment>
<organism evidence="4 5">
    <name type="scientific">Flavobacterium piscinae</name>
    <dbReference type="NCBI Taxonomy" id="2506424"/>
    <lineage>
        <taxon>Bacteria</taxon>
        <taxon>Pseudomonadati</taxon>
        <taxon>Bacteroidota</taxon>
        <taxon>Flavobacteriia</taxon>
        <taxon>Flavobacteriales</taxon>
        <taxon>Flavobacteriaceae</taxon>
        <taxon>Flavobacterium</taxon>
    </lineage>
</organism>
<reference evidence="5" key="1">
    <citation type="submission" date="2019-01" db="EMBL/GenBank/DDBJ databases">
        <title>Cytophagaceae bacterium strain CAR-16.</title>
        <authorList>
            <person name="Chen W.-M."/>
        </authorList>
    </citation>
    <scope>NUCLEOTIDE SEQUENCE [LARGE SCALE GENOMIC DNA]</scope>
    <source>
        <strain evidence="5">ICH-30</strain>
    </source>
</reference>
<dbReference type="AlphaFoldDB" id="A0A4Q1KL84"/>
<gene>
    <name evidence="4" type="ORF">EQG68_11485</name>
</gene>
<dbReference type="PANTHER" id="PTHR33408">
    <property type="entry name" value="TRANSPOSASE"/>
    <property type="match status" value="1"/>
</dbReference>
<dbReference type="Pfam" id="PF05598">
    <property type="entry name" value="DUF772"/>
    <property type="match status" value="1"/>
</dbReference>
<dbReference type="InterPro" id="IPR025668">
    <property type="entry name" value="Tnp_DDE_dom"/>
</dbReference>
<dbReference type="PANTHER" id="PTHR33408:SF4">
    <property type="entry name" value="TRANSPOSASE DDE DOMAIN-CONTAINING PROTEIN"/>
    <property type="match status" value="1"/>
</dbReference>
<dbReference type="RefSeq" id="WP_129465027.1">
    <property type="nucleotide sequence ID" value="NZ_SBKQ01000011.1"/>
</dbReference>
<dbReference type="InterPro" id="IPR047629">
    <property type="entry name" value="IS1182_transpos"/>
</dbReference>
<dbReference type="Pfam" id="PF13751">
    <property type="entry name" value="DDE_Tnp_1_6"/>
    <property type="match status" value="1"/>
</dbReference>
<dbReference type="EMBL" id="SBKQ01000011">
    <property type="protein sequence ID" value="RXR30673.1"/>
    <property type="molecule type" value="Genomic_DNA"/>
</dbReference>
<dbReference type="OrthoDB" id="1454687at2"/>
<evidence type="ECO:0000256" key="1">
    <source>
        <dbReference type="SAM" id="MobiDB-lite"/>
    </source>
</evidence>
<evidence type="ECO:0000313" key="5">
    <source>
        <dbReference type="Proteomes" id="UP000289734"/>
    </source>
</evidence>
<proteinExistence type="predicted"/>
<evidence type="ECO:0000313" key="4">
    <source>
        <dbReference type="EMBL" id="RXR30673.1"/>
    </source>
</evidence>
<accession>A0A4Q1KL84</accession>
<dbReference type="NCBIfam" id="NF033551">
    <property type="entry name" value="transpos_IS1182"/>
    <property type="match status" value="1"/>
</dbReference>
<name>A0A4Q1KL84_9FLAO</name>
<sequence length="531" mass="61527">MQGKKELTPKMLYQVHLQDLIPEHNFYRLLDKAIDFRFLYKATQDYYGDEGQESIDPVVFFKICLVGYLNNINSDRKLIEYCSNCLDVRLFIRYDIDEALPWHSTISRTRQLYGEEVFMELFKKVLSLCVEKGMVRGKRQAVDSAFIKANASMDSLVEKEVLADVDYYAQELNDNSEYKVSQTRKKLVDQHHDWKTETYKGQPKGSTKGDRKDENGNLIRPKYLSNHTHYSPTDPDARVSVKPGKARQLNYFGQLAVDDANHVITGACADFADKRDSQCLEQIVELTKENLEENNLELGEVLADAGYSSGEALKYLNDNHINAWMPNFGQYVPEREGFVYNKAENYYQCTKEGGNQAKLLFKGEKTDPKGYTKRSYRSSESDCKKCPLREQCCGMKTNFKKIDDSIHKELYDKMHQKLTQNPEYAKRMVKVRSKTVEPVLGTLINFLNMKRVNTRGIQQANKHVLMAAMTYNLKKYLKFMVRKPKSQAQVVSIKLREVNTCLKTFLFKLKSTFLRQLIFKNISFHPKTNLA</sequence>
<feature type="region of interest" description="Disordered" evidence="1">
    <location>
        <begin position="193"/>
        <end position="241"/>
    </location>
</feature>
<dbReference type="InterPro" id="IPR008490">
    <property type="entry name" value="Transposase_InsH_N"/>
</dbReference>
<evidence type="ECO:0000259" key="3">
    <source>
        <dbReference type="Pfam" id="PF13751"/>
    </source>
</evidence>
<protein>
    <submittedName>
        <fullName evidence="4">IS1182 family transposase</fullName>
    </submittedName>
</protein>